<dbReference type="EMBL" id="CM042026">
    <property type="protein sequence ID" value="KAI3805422.1"/>
    <property type="molecule type" value="Genomic_DNA"/>
</dbReference>
<evidence type="ECO:0000313" key="2">
    <source>
        <dbReference type="Proteomes" id="UP001056120"/>
    </source>
</evidence>
<comment type="caution">
    <text evidence="1">The sequence shown here is derived from an EMBL/GenBank/DDBJ whole genome shotgun (WGS) entry which is preliminary data.</text>
</comment>
<evidence type="ECO:0000313" key="1">
    <source>
        <dbReference type="EMBL" id="KAI3805422.1"/>
    </source>
</evidence>
<keyword evidence="2" id="KW-1185">Reference proteome</keyword>
<dbReference type="Proteomes" id="UP001056120">
    <property type="component" value="Linkage Group LG09"/>
</dbReference>
<proteinExistence type="predicted"/>
<protein>
    <submittedName>
        <fullName evidence="1">Uncharacterized protein</fullName>
    </submittedName>
</protein>
<gene>
    <name evidence="1" type="ORF">L1987_27787</name>
</gene>
<name>A0ACB9IEB2_9ASTR</name>
<accession>A0ACB9IEB2</accession>
<organism evidence="1 2">
    <name type="scientific">Smallanthus sonchifolius</name>
    <dbReference type="NCBI Taxonomy" id="185202"/>
    <lineage>
        <taxon>Eukaryota</taxon>
        <taxon>Viridiplantae</taxon>
        <taxon>Streptophyta</taxon>
        <taxon>Embryophyta</taxon>
        <taxon>Tracheophyta</taxon>
        <taxon>Spermatophyta</taxon>
        <taxon>Magnoliopsida</taxon>
        <taxon>eudicotyledons</taxon>
        <taxon>Gunneridae</taxon>
        <taxon>Pentapetalae</taxon>
        <taxon>asterids</taxon>
        <taxon>campanulids</taxon>
        <taxon>Asterales</taxon>
        <taxon>Asteraceae</taxon>
        <taxon>Asteroideae</taxon>
        <taxon>Heliantheae alliance</taxon>
        <taxon>Millerieae</taxon>
        <taxon>Smallanthus</taxon>
    </lineage>
</organism>
<reference evidence="1 2" key="2">
    <citation type="journal article" date="2022" name="Mol. Ecol. Resour.">
        <title>The genomes of chicory, endive, great burdock and yacon provide insights into Asteraceae paleo-polyploidization history and plant inulin production.</title>
        <authorList>
            <person name="Fan W."/>
            <person name="Wang S."/>
            <person name="Wang H."/>
            <person name="Wang A."/>
            <person name="Jiang F."/>
            <person name="Liu H."/>
            <person name="Zhao H."/>
            <person name="Xu D."/>
            <person name="Zhang Y."/>
        </authorList>
    </citation>
    <scope>NUCLEOTIDE SEQUENCE [LARGE SCALE GENOMIC DNA]</scope>
    <source>
        <strain evidence="2">cv. Yunnan</strain>
        <tissue evidence="1">Leaves</tissue>
    </source>
</reference>
<sequence length="102" mass="11917">MKPCALIFPFPIKLHFSDDDEEEFKFDSSFLIFRFCFYSSFIFLFCSYRFDLRRLGEIRKEKGQQGRDRVSPASILALPLPTGASSFSMEFTLARFMTLESV</sequence>
<reference evidence="2" key="1">
    <citation type="journal article" date="2022" name="Mol. Ecol. Resour.">
        <title>The genomes of chicory, endive, great burdock and yacon provide insights into Asteraceae palaeo-polyploidization history and plant inulin production.</title>
        <authorList>
            <person name="Fan W."/>
            <person name="Wang S."/>
            <person name="Wang H."/>
            <person name="Wang A."/>
            <person name="Jiang F."/>
            <person name="Liu H."/>
            <person name="Zhao H."/>
            <person name="Xu D."/>
            <person name="Zhang Y."/>
        </authorList>
    </citation>
    <scope>NUCLEOTIDE SEQUENCE [LARGE SCALE GENOMIC DNA]</scope>
    <source>
        <strain evidence="2">cv. Yunnan</strain>
    </source>
</reference>